<dbReference type="InterPro" id="IPR002181">
    <property type="entry name" value="Fibrinogen_a/b/g_C_dom"/>
</dbReference>
<dbReference type="InterPro" id="IPR050373">
    <property type="entry name" value="Fibrinogen_C-term_domain"/>
</dbReference>
<proteinExistence type="predicted"/>
<dbReference type="GO" id="GO:0005615">
    <property type="term" value="C:extracellular space"/>
    <property type="evidence" value="ECO:0007669"/>
    <property type="project" value="TreeGrafter"/>
</dbReference>
<dbReference type="PROSITE" id="PS51406">
    <property type="entry name" value="FIBRINOGEN_C_2"/>
    <property type="match status" value="1"/>
</dbReference>
<evidence type="ECO:0000256" key="2">
    <source>
        <dbReference type="SAM" id="MobiDB-lite"/>
    </source>
</evidence>
<feature type="coiled-coil region" evidence="1">
    <location>
        <begin position="35"/>
        <end position="62"/>
    </location>
</feature>
<reference evidence="4" key="1">
    <citation type="submission" date="2021-12" db="EMBL/GenBank/DDBJ databases">
        <authorList>
            <person name="King R."/>
        </authorList>
    </citation>
    <scope>NUCLEOTIDE SEQUENCE</scope>
</reference>
<keyword evidence="5" id="KW-1185">Reference proteome</keyword>
<accession>A0A9P0F028</accession>
<dbReference type="PANTHER" id="PTHR19143:SF444">
    <property type="entry name" value="PROTEIN SCABROUS"/>
    <property type="match status" value="1"/>
</dbReference>
<dbReference type="SMART" id="SM00186">
    <property type="entry name" value="FBG"/>
    <property type="match status" value="1"/>
</dbReference>
<sequence>MTSGMYVDSNLDVRTEVSDGGDRLYRHRKVWKRNLDHLSKLMRTLQANQSEMKRRVAQLEKQVAEGEIGGAGATSATTTAETGMALLTRVGTLEMKAKTHSDSLLNVTEQVTALDKLHSSMLQLLESVESLENKDNQRVSVKAMGVGLSNMQSKQEADQIRINSLEAEVHNMTSSNIPSNTSFSDLITQLTRVHKQYDQIVRKFPTDCNGVNESTGLTVISPAVDSLLFASCKEGWTVIQRRINGSENFDRKWAEYAAGFGSPSGEFWIGNEVLHQLTRNNDSMLRVDFTDIDGKNYRAEYSEFSVSSKEDGYRLNVAGYSGNASDALEYQNECNSARLTRTATSATRIVRQIMKGLVVLLLSARQSQRSIQFGPHVVRREQERVDSSGSVGDEHQAKT</sequence>
<protein>
    <recommendedName>
        <fullName evidence="3">Fibrinogen C-terminal domain-containing protein</fullName>
    </recommendedName>
</protein>
<feature type="domain" description="Fibrinogen C-terminal" evidence="3">
    <location>
        <begin position="199"/>
        <end position="332"/>
    </location>
</feature>
<organism evidence="4 5">
    <name type="scientific">Bemisia tabaci</name>
    <name type="common">Sweetpotato whitefly</name>
    <name type="synonym">Aleurodes tabaci</name>
    <dbReference type="NCBI Taxonomy" id="7038"/>
    <lineage>
        <taxon>Eukaryota</taxon>
        <taxon>Metazoa</taxon>
        <taxon>Ecdysozoa</taxon>
        <taxon>Arthropoda</taxon>
        <taxon>Hexapoda</taxon>
        <taxon>Insecta</taxon>
        <taxon>Pterygota</taxon>
        <taxon>Neoptera</taxon>
        <taxon>Paraneoptera</taxon>
        <taxon>Hemiptera</taxon>
        <taxon>Sternorrhyncha</taxon>
        <taxon>Aleyrodoidea</taxon>
        <taxon>Aleyrodidae</taxon>
        <taxon>Aleyrodinae</taxon>
        <taxon>Bemisia</taxon>
    </lineage>
</organism>
<dbReference type="InterPro" id="IPR036056">
    <property type="entry name" value="Fibrinogen-like_C"/>
</dbReference>
<dbReference type="EMBL" id="OU963864">
    <property type="protein sequence ID" value="CAH0386228.1"/>
    <property type="molecule type" value="Genomic_DNA"/>
</dbReference>
<evidence type="ECO:0000256" key="1">
    <source>
        <dbReference type="SAM" id="Coils"/>
    </source>
</evidence>
<dbReference type="SUPFAM" id="SSF56496">
    <property type="entry name" value="Fibrinogen C-terminal domain-like"/>
    <property type="match status" value="1"/>
</dbReference>
<name>A0A9P0F028_BEMTA</name>
<dbReference type="Gene3D" id="3.90.215.10">
    <property type="entry name" value="Gamma Fibrinogen, chain A, domain 1"/>
    <property type="match status" value="1"/>
</dbReference>
<dbReference type="PANTHER" id="PTHR19143">
    <property type="entry name" value="FIBRINOGEN/TENASCIN/ANGIOPOEITIN"/>
    <property type="match status" value="1"/>
</dbReference>
<evidence type="ECO:0000259" key="3">
    <source>
        <dbReference type="PROSITE" id="PS51406"/>
    </source>
</evidence>
<dbReference type="AlphaFoldDB" id="A0A9P0F028"/>
<evidence type="ECO:0000313" key="5">
    <source>
        <dbReference type="Proteomes" id="UP001152759"/>
    </source>
</evidence>
<dbReference type="Proteomes" id="UP001152759">
    <property type="component" value="Chromosome 3"/>
</dbReference>
<feature type="coiled-coil region" evidence="1">
    <location>
        <begin position="114"/>
        <end position="168"/>
    </location>
</feature>
<gene>
    <name evidence="4" type="ORF">BEMITA_LOCUS5378</name>
</gene>
<keyword evidence="1" id="KW-0175">Coiled coil</keyword>
<feature type="region of interest" description="Disordered" evidence="2">
    <location>
        <begin position="380"/>
        <end position="399"/>
    </location>
</feature>
<dbReference type="Pfam" id="PF00147">
    <property type="entry name" value="Fibrinogen_C"/>
    <property type="match status" value="1"/>
</dbReference>
<dbReference type="InterPro" id="IPR014716">
    <property type="entry name" value="Fibrinogen_a/b/g_C_1"/>
</dbReference>
<evidence type="ECO:0000313" key="4">
    <source>
        <dbReference type="EMBL" id="CAH0386228.1"/>
    </source>
</evidence>